<proteinExistence type="predicted"/>
<reference evidence="1 2" key="1">
    <citation type="submission" date="2014-12" db="EMBL/GenBank/DDBJ databases">
        <title>Genome sequence of Morococcus cerebrosus.</title>
        <authorList>
            <person name="Shin S.-K."/>
            <person name="Yi H."/>
        </authorList>
    </citation>
    <scope>NUCLEOTIDE SEQUENCE [LARGE SCALE GENOMIC DNA]</scope>
    <source>
        <strain evidence="1 2">CIP 81.93</strain>
    </source>
</reference>
<organism evidence="1 2">
    <name type="scientific">Morococcus cerebrosus</name>
    <dbReference type="NCBI Taxonomy" id="1056807"/>
    <lineage>
        <taxon>Bacteria</taxon>
        <taxon>Pseudomonadati</taxon>
        <taxon>Pseudomonadota</taxon>
        <taxon>Betaproteobacteria</taxon>
        <taxon>Neisseriales</taxon>
        <taxon>Neisseriaceae</taxon>
        <taxon>Morococcus</taxon>
    </lineage>
</organism>
<protein>
    <submittedName>
        <fullName evidence="1">Uncharacterized protein</fullName>
    </submittedName>
</protein>
<dbReference type="Proteomes" id="UP000031390">
    <property type="component" value="Unassembled WGS sequence"/>
</dbReference>
<gene>
    <name evidence="1" type="ORF">MCC93_23830</name>
</gene>
<evidence type="ECO:0000313" key="2">
    <source>
        <dbReference type="Proteomes" id="UP000031390"/>
    </source>
</evidence>
<comment type="caution">
    <text evidence="1">The sequence shown here is derived from an EMBL/GenBank/DDBJ whole genome shotgun (WGS) entry which is preliminary data.</text>
</comment>
<accession>A0A0C1E2Z2</accession>
<name>A0A0C1E2Z2_9NEIS</name>
<sequence>MAFYQTDGVCPNLPPSFLKGRLKKETSKPFPFSDDLLNLACFK</sequence>
<dbReference type="AlphaFoldDB" id="A0A0C1E2Z2"/>
<dbReference type="EMBL" id="JUFZ01000116">
    <property type="protein sequence ID" value="KIC06119.1"/>
    <property type="molecule type" value="Genomic_DNA"/>
</dbReference>
<evidence type="ECO:0000313" key="1">
    <source>
        <dbReference type="EMBL" id="KIC06119.1"/>
    </source>
</evidence>